<proteinExistence type="predicted"/>
<dbReference type="AlphaFoldDB" id="A0A2M9YSX4"/>
<evidence type="ECO:0000313" key="1">
    <source>
        <dbReference type="EMBL" id="PJZ54637.1"/>
    </source>
</evidence>
<reference evidence="3 4" key="1">
    <citation type="submission" date="2017-07" db="EMBL/GenBank/DDBJ databases">
        <title>Leptospira spp. isolated from tropical soils.</title>
        <authorList>
            <person name="Thibeaux R."/>
            <person name="Iraola G."/>
            <person name="Ferres I."/>
            <person name="Bierque E."/>
            <person name="Girault D."/>
            <person name="Soupe-Gilbert M.-E."/>
            <person name="Picardeau M."/>
            <person name="Goarant C."/>
        </authorList>
    </citation>
    <scope>NUCLEOTIDE SEQUENCE [LARGE SCALE GENOMIC DNA]</scope>
    <source>
        <strain evidence="1 4">FH2-B-C1</strain>
        <strain evidence="2 3">FH2-B-D1</strain>
    </source>
</reference>
<comment type="caution">
    <text evidence="1">The sequence shown here is derived from an EMBL/GenBank/DDBJ whole genome shotgun (WGS) entry which is preliminary data.</text>
</comment>
<dbReference type="RefSeq" id="WP_100784172.1">
    <property type="nucleotide sequence ID" value="NZ_NPDU01000030.1"/>
</dbReference>
<dbReference type="EMBL" id="NPDV01000002">
    <property type="protein sequence ID" value="PJZ54637.1"/>
    <property type="molecule type" value="Genomic_DNA"/>
</dbReference>
<dbReference type="EMBL" id="NPDU01000030">
    <property type="protein sequence ID" value="PJZ61532.1"/>
    <property type="molecule type" value="Genomic_DNA"/>
</dbReference>
<evidence type="ECO:0000313" key="3">
    <source>
        <dbReference type="Proteomes" id="UP000232149"/>
    </source>
</evidence>
<organism evidence="1 4">
    <name type="scientific">Leptospira adleri</name>
    <dbReference type="NCBI Taxonomy" id="2023186"/>
    <lineage>
        <taxon>Bacteria</taxon>
        <taxon>Pseudomonadati</taxon>
        <taxon>Spirochaetota</taxon>
        <taxon>Spirochaetia</taxon>
        <taxon>Leptospirales</taxon>
        <taxon>Leptospiraceae</taxon>
        <taxon>Leptospira</taxon>
    </lineage>
</organism>
<sequence length="200" mass="23441">MNRSVKFFSCNLIFFFVFLSYADAGSLSFREKKKSIERKIKILEESQKAIPFSKQEENWSKLQNLKERFQNFERSGSVQEREESLLLLERAVPQITSEFAAEGKTSAKNLIVRYSEAFLQKKNHPDETPINAKDEEKSSNYFRMAKEEFNQAEKFDRDRNDFYALVLYGRSIQYSLKAMDLLDLDPPNGYEGILKKKNKS</sequence>
<accession>A0A2M9YSX4</accession>
<protein>
    <submittedName>
        <fullName evidence="1">Uncharacterized protein</fullName>
    </submittedName>
</protein>
<gene>
    <name evidence="2" type="ORF">CH376_12665</name>
    <name evidence="1" type="ORF">CH380_02635</name>
</gene>
<dbReference type="Proteomes" id="UP000232149">
    <property type="component" value="Unassembled WGS sequence"/>
</dbReference>
<dbReference type="Proteomes" id="UP000232188">
    <property type="component" value="Unassembled WGS sequence"/>
</dbReference>
<keyword evidence="3" id="KW-1185">Reference proteome</keyword>
<evidence type="ECO:0000313" key="2">
    <source>
        <dbReference type="EMBL" id="PJZ61532.1"/>
    </source>
</evidence>
<evidence type="ECO:0000313" key="4">
    <source>
        <dbReference type="Proteomes" id="UP000232188"/>
    </source>
</evidence>
<name>A0A2M9YSX4_9LEPT</name>